<feature type="compositionally biased region" description="Low complexity" evidence="1">
    <location>
        <begin position="397"/>
        <end position="419"/>
    </location>
</feature>
<dbReference type="AlphaFoldDB" id="A0A813KUV2"/>
<reference evidence="2" key="1">
    <citation type="submission" date="2021-02" db="EMBL/GenBank/DDBJ databases">
        <authorList>
            <person name="Dougan E. K."/>
            <person name="Rhodes N."/>
            <person name="Thang M."/>
            <person name="Chan C."/>
        </authorList>
    </citation>
    <scope>NUCLEOTIDE SEQUENCE</scope>
</reference>
<sequence>FLCRLRVAPPVHLSQALQEEQVKDVKFQDEDGVNWRIAVDKDNLAADEPEWQWPFAGRIAVDRIPEDPLGKGQGRGTEEKKQPGTLSLYKDGAENAVQSKVRVDQILLHRDEGYFQFGQTEVKVPSGMGKERIIQQVFQLMRFQEDPKLATETLRRIAGAQESNPNFFVVKFRKEGTVVWAPPKGINVWDRCGTTLFVVKLADAVGTLVRISVPSFDIRFERETSWMPVKTLVKRWADATRIFKGSEQYVDKKTDQSGKAKSTKTSNKDKATSKKQEVDEVEEMEDDGHTVPVKVSKHAFCCRIRKRMSSHVFDRSRTSNWYRNVLSDVFPEVQDISISNAGNQRGDFNTVKHFFLSKFLNLRTPLVHGPGTKDSDVGSIKGHVSVLKILDGPLSGSADATPSAGPSSPSSPKSEYSSRGMDHAKVGAK</sequence>
<accession>A0A813KUV2</accession>
<name>A0A813KUV2_POLGL</name>
<feature type="region of interest" description="Disordered" evidence="1">
    <location>
        <begin position="253"/>
        <end position="288"/>
    </location>
</feature>
<feature type="non-terminal residue" evidence="2">
    <location>
        <position position="429"/>
    </location>
</feature>
<comment type="caution">
    <text evidence="2">The sequence shown here is derived from an EMBL/GenBank/DDBJ whole genome shotgun (WGS) entry which is preliminary data.</text>
</comment>
<organism evidence="2 3">
    <name type="scientific">Polarella glacialis</name>
    <name type="common">Dinoflagellate</name>
    <dbReference type="NCBI Taxonomy" id="89957"/>
    <lineage>
        <taxon>Eukaryota</taxon>
        <taxon>Sar</taxon>
        <taxon>Alveolata</taxon>
        <taxon>Dinophyceae</taxon>
        <taxon>Suessiales</taxon>
        <taxon>Suessiaceae</taxon>
        <taxon>Polarella</taxon>
    </lineage>
</organism>
<evidence type="ECO:0000313" key="2">
    <source>
        <dbReference type="EMBL" id="CAE8715538.1"/>
    </source>
</evidence>
<feature type="compositionally biased region" description="Basic and acidic residues" evidence="1">
    <location>
        <begin position="420"/>
        <end position="429"/>
    </location>
</feature>
<feature type="compositionally biased region" description="Basic and acidic residues" evidence="1">
    <location>
        <begin position="266"/>
        <end position="278"/>
    </location>
</feature>
<feature type="non-terminal residue" evidence="2">
    <location>
        <position position="1"/>
    </location>
</feature>
<dbReference type="EMBL" id="CAJNNW010032811">
    <property type="protein sequence ID" value="CAE8715538.1"/>
    <property type="molecule type" value="Genomic_DNA"/>
</dbReference>
<protein>
    <submittedName>
        <fullName evidence="2">Uncharacterized protein</fullName>
    </submittedName>
</protein>
<feature type="region of interest" description="Disordered" evidence="1">
    <location>
        <begin position="397"/>
        <end position="429"/>
    </location>
</feature>
<gene>
    <name evidence="2" type="ORF">PGLA2088_LOCUS38602</name>
</gene>
<evidence type="ECO:0000256" key="1">
    <source>
        <dbReference type="SAM" id="MobiDB-lite"/>
    </source>
</evidence>
<evidence type="ECO:0000313" key="3">
    <source>
        <dbReference type="Proteomes" id="UP000626109"/>
    </source>
</evidence>
<proteinExistence type="predicted"/>
<feature type="region of interest" description="Disordered" evidence="1">
    <location>
        <begin position="64"/>
        <end position="83"/>
    </location>
</feature>
<dbReference type="Proteomes" id="UP000626109">
    <property type="component" value="Unassembled WGS sequence"/>
</dbReference>